<reference evidence="9 10" key="1">
    <citation type="submission" date="2014-04" db="EMBL/GenBank/DDBJ databases">
        <authorList>
            <consortium name="International Citrus Genome Consortium"/>
            <person name="Gmitter F."/>
            <person name="Chen C."/>
            <person name="Farmerie W."/>
            <person name="Harkins T."/>
            <person name="Desany B."/>
            <person name="Mohiuddin M."/>
            <person name="Kodira C."/>
            <person name="Borodovsky M."/>
            <person name="Lomsadze A."/>
            <person name="Burns P."/>
            <person name="Jenkins J."/>
            <person name="Prochnik S."/>
            <person name="Shu S."/>
            <person name="Chapman J."/>
            <person name="Pitluck S."/>
            <person name="Schmutz J."/>
            <person name="Rokhsar D."/>
        </authorList>
    </citation>
    <scope>NUCLEOTIDE SEQUENCE</scope>
</reference>
<evidence type="ECO:0000259" key="8">
    <source>
        <dbReference type="PROSITE" id="PS51294"/>
    </source>
</evidence>
<organism evidence="9 10">
    <name type="scientific">Citrus sinensis</name>
    <name type="common">Sweet orange</name>
    <name type="synonym">Citrus aurantium var. sinensis</name>
    <dbReference type="NCBI Taxonomy" id="2711"/>
    <lineage>
        <taxon>Eukaryota</taxon>
        <taxon>Viridiplantae</taxon>
        <taxon>Streptophyta</taxon>
        <taxon>Embryophyta</taxon>
        <taxon>Tracheophyta</taxon>
        <taxon>Spermatophyta</taxon>
        <taxon>Magnoliopsida</taxon>
        <taxon>eudicotyledons</taxon>
        <taxon>Gunneridae</taxon>
        <taxon>Pentapetalae</taxon>
        <taxon>rosids</taxon>
        <taxon>malvids</taxon>
        <taxon>Sapindales</taxon>
        <taxon>Rutaceae</taxon>
        <taxon>Aurantioideae</taxon>
        <taxon>Citrus</taxon>
    </lineage>
</organism>
<dbReference type="PANTHER" id="PTHR31499:SF80">
    <property type="entry name" value="HTH MYB-TYPE DOMAIN-CONTAINING PROTEIN"/>
    <property type="match status" value="1"/>
</dbReference>
<gene>
    <name evidence="9" type="ORF">CISIN_1g011006mg</name>
</gene>
<dbReference type="PROSITE" id="PS51294">
    <property type="entry name" value="HTH_MYB"/>
    <property type="match status" value="1"/>
</dbReference>
<evidence type="ECO:0000313" key="10">
    <source>
        <dbReference type="Proteomes" id="UP000027120"/>
    </source>
</evidence>
<evidence type="ECO:0000256" key="3">
    <source>
        <dbReference type="ARBA" id="ARBA00023015"/>
    </source>
</evidence>
<name>A0A067FI98_CITSI</name>
<dbReference type="InterPro" id="IPR017930">
    <property type="entry name" value="Myb_dom"/>
</dbReference>
<keyword evidence="4" id="KW-0175">Coiled coil</keyword>
<comment type="similarity">
    <text evidence="2">Belongs to the MYB-CC family.</text>
</comment>
<dbReference type="Pfam" id="PF00249">
    <property type="entry name" value="Myb_DNA-binding"/>
    <property type="match status" value="1"/>
</dbReference>
<dbReference type="SMR" id="A0A067FI98"/>
<evidence type="ECO:0000256" key="5">
    <source>
        <dbReference type="ARBA" id="ARBA00023163"/>
    </source>
</evidence>
<keyword evidence="3" id="KW-0805">Transcription regulation</keyword>
<proteinExistence type="inferred from homology"/>
<dbReference type="Proteomes" id="UP000027120">
    <property type="component" value="Unassembled WGS sequence"/>
</dbReference>
<dbReference type="NCBIfam" id="TIGR01557">
    <property type="entry name" value="myb_SHAQKYF"/>
    <property type="match status" value="1"/>
</dbReference>
<evidence type="ECO:0000256" key="1">
    <source>
        <dbReference type="ARBA" id="ARBA00004123"/>
    </source>
</evidence>
<comment type="subcellular location">
    <subcellularLocation>
        <location evidence="1">Nucleus</location>
    </subcellularLocation>
</comment>
<keyword evidence="5" id="KW-0804">Transcription</keyword>
<accession>A0A067FI98</accession>
<dbReference type="FunFam" id="1.10.10.60:FF:000002">
    <property type="entry name" value="Myb family transcription factor"/>
    <property type="match status" value="1"/>
</dbReference>
<evidence type="ECO:0000256" key="2">
    <source>
        <dbReference type="ARBA" id="ARBA00006783"/>
    </source>
</evidence>
<dbReference type="AlphaFoldDB" id="A0A067FI98"/>
<evidence type="ECO:0000256" key="7">
    <source>
        <dbReference type="SAM" id="MobiDB-lite"/>
    </source>
</evidence>
<sequence>MNHHSIISVTKNESNKGVSQSCCSALSPIHNFQTECQSLSTGEYPFPHPSPFIRKESLSSPNRMQASTVVPKENGLISTSDSPISPGSHFQHSKGGFSRSSVFCTSLYLSSSASSETHRQIGNFPFLPHPRTFNQSVSAVDSTKSSLLFSEDMGNAYQEEHSESLMKGFLNFPEDASDGSFPGVTCMGERLGLNEHLELQFLSDELDIDITDHGENPRLDEIYDAPKSSLKPPMGLSCKENYVSSAPPVDALSSHTSPASATAHKPRMRWTPELHECFVEAVNKLDGPEKATPKAVLKLMNVEGLTIYHVKSHLQKYRLAKYMPEKKEEKKTCSSEEKKATSSIESDGRKKGSIQFTEALRMQMEVQKQLHEQLESKRDELIIVYAKAQASKNSIVSGLQYSFTLVLKFGPLSAY</sequence>
<dbReference type="InterPro" id="IPR025756">
    <property type="entry name" value="Myb_CC_LHEQLE"/>
</dbReference>
<protein>
    <recommendedName>
        <fullName evidence="8">HTH myb-type domain-containing protein</fullName>
    </recommendedName>
</protein>
<dbReference type="GO" id="GO:0005634">
    <property type="term" value="C:nucleus"/>
    <property type="evidence" value="ECO:0007669"/>
    <property type="project" value="UniProtKB-SubCell"/>
</dbReference>
<dbReference type="Pfam" id="PF14379">
    <property type="entry name" value="Myb_CC_LHEQLE"/>
    <property type="match status" value="1"/>
</dbReference>
<dbReference type="InterPro" id="IPR009057">
    <property type="entry name" value="Homeodomain-like_sf"/>
</dbReference>
<dbReference type="SUPFAM" id="SSF46689">
    <property type="entry name" value="Homeodomain-like"/>
    <property type="match status" value="1"/>
</dbReference>
<dbReference type="InterPro" id="IPR046955">
    <property type="entry name" value="PHR1-like"/>
</dbReference>
<dbReference type="GO" id="GO:0003677">
    <property type="term" value="F:DNA binding"/>
    <property type="evidence" value="ECO:0007669"/>
    <property type="project" value="InterPro"/>
</dbReference>
<feature type="domain" description="HTH myb-type" evidence="8">
    <location>
        <begin position="262"/>
        <end position="322"/>
    </location>
</feature>
<dbReference type="GO" id="GO:0003700">
    <property type="term" value="F:DNA-binding transcription factor activity"/>
    <property type="evidence" value="ECO:0007669"/>
    <property type="project" value="InterPro"/>
</dbReference>
<dbReference type="PANTHER" id="PTHR31499">
    <property type="entry name" value="MYB FAMILY TRANSCRIPTION FACTOR PHL11"/>
    <property type="match status" value="1"/>
</dbReference>
<dbReference type="EMBL" id="KK784898">
    <property type="protein sequence ID" value="KDO67083.1"/>
    <property type="molecule type" value="Genomic_DNA"/>
</dbReference>
<evidence type="ECO:0000313" key="9">
    <source>
        <dbReference type="EMBL" id="KDO67083.1"/>
    </source>
</evidence>
<feature type="region of interest" description="Disordered" evidence="7">
    <location>
        <begin position="325"/>
        <end position="348"/>
    </location>
</feature>
<evidence type="ECO:0000256" key="4">
    <source>
        <dbReference type="ARBA" id="ARBA00023054"/>
    </source>
</evidence>
<keyword evidence="10" id="KW-1185">Reference proteome</keyword>
<dbReference type="InterPro" id="IPR001005">
    <property type="entry name" value="SANT/Myb"/>
</dbReference>
<dbReference type="InterPro" id="IPR006447">
    <property type="entry name" value="Myb_dom_plants"/>
</dbReference>
<evidence type="ECO:0000256" key="6">
    <source>
        <dbReference type="ARBA" id="ARBA00023242"/>
    </source>
</evidence>
<keyword evidence="6" id="KW-0539">Nucleus</keyword>
<dbReference type="Gene3D" id="1.10.10.60">
    <property type="entry name" value="Homeodomain-like"/>
    <property type="match status" value="1"/>
</dbReference>